<evidence type="ECO:0000256" key="12">
    <source>
        <dbReference type="PIRNR" id="PIRNR006250"/>
    </source>
</evidence>
<evidence type="ECO:0000256" key="10">
    <source>
        <dbReference type="ARBA" id="ARBA00047445"/>
    </source>
</evidence>
<evidence type="ECO:0000256" key="3">
    <source>
        <dbReference type="ARBA" id="ARBA00009400"/>
    </source>
</evidence>
<dbReference type="PANTHER" id="PTHR32179:SF3">
    <property type="entry name" value="NICOTINATE-NUCLEOTIDE PYROPHOSPHORYLASE [CARBOXYLATING]"/>
    <property type="match status" value="1"/>
</dbReference>
<evidence type="ECO:0000256" key="6">
    <source>
        <dbReference type="ARBA" id="ARBA00022642"/>
    </source>
</evidence>
<dbReference type="InterPro" id="IPR002638">
    <property type="entry name" value="Quinolinate_PRibosylTrfase_C"/>
</dbReference>
<feature type="domain" description="Quinolinate phosphoribosyl transferase C-terminal" evidence="13">
    <location>
        <begin position="109"/>
        <end position="272"/>
    </location>
</feature>
<keyword evidence="7 12" id="KW-0328">Glycosyltransferase</keyword>
<reference evidence="15 16" key="1">
    <citation type="journal article" date="2015" name="Stand. Genomic Sci.">
        <title>Genomic Encyclopedia of Bacterial and Archaeal Type Strains, Phase III: the genomes of soil and plant-associated and newly described type strains.</title>
        <authorList>
            <person name="Whitman W.B."/>
            <person name="Woyke T."/>
            <person name="Klenk H.P."/>
            <person name="Zhou Y."/>
            <person name="Lilburn T.G."/>
            <person name="Beck B.J."/>
            <person name="De Vos P."/>
            <person name="Vandamme P."/>
            <person name="Eisen J.A."/>
            <person name="Garrity G."/>
            <person name="Hugenholtz P."/>
            <person name="Kyrpides N.C."/>
        </authorList>
    </citation>
    <scope>NUCLEOTIDE SEQUENCE [LARGE SCALE GENOMIC DNA]</scope>
    <source>
        <strain evidence="15 16">CGMCC 1.10116</strain>
    </source>
</reference>
<keyword evidence="6" id="KW-0662">Pyridine nucleotide biosynthesis</keyword>
<sequence>MNRLSIKEQLQHFLIEDIGEGDITSRAVISTHDIGRGRIVAKADGVMAGGEILSIGYELLDTRIVVKDIVEDGARFWQGETIAKMEGPIVGLLSGERVLLNLLQRMSGIATMTKRAIELLNDHSIRICDTRKTTPGLRQFEKYAVRCGGGYNHRLGLNDAILLKENHLLAGGGIEAAVRAVREQIGHMVKVEVETTNETEVLEAVRADVDVIMFDNATPDEIKQYMKHVPDSMKTEASGGITLDNLATFKGCGIDYISLGCLTHSVKATDLSFLLEKGDK</sequence>
<dbReference type="GO" id="GO:0034213">
    <property type="term" value="P:quinolinate catabolic process"/>
    <property type="evidence" value="ECO:0007669"/>
    <property type="project" value="TreeGrafter"/>
</dbReference>
<gene>
    <name evidence="15" type="ORF">IQ10_02144</name>
</gene>
<evidence type="ECO:0000313" key="16">
    <source>
        <dbReference type="Proteomes" id="UP000315711"/>
    </source>
</evidence>
<comment type="subunit">
    <text evidence="4">Hexamer formed by 3 homodimers.</text>
</comment>
<keyword evidence="16" id="KW-1185">Reference proteome</keyword>
<name>A0A562QHV8_9BACI</name>
<dbReference type="InterPro" id="IPR036068">
    <property type="entry name" value="Nicotinate_pribotase-like_C"/>
</dbReference>
<evidence type="ECO:0000256" key="9">
    <source>
        <dbReference type="ARBA" id="ARBA00033102"/>
    </source>
</evidence>
<dbReference type="UniPathway" id="UPA00253">
    <property type="reaction ID" value="UER00331"/>
</dbReference>
<keyword evidence="8 12" id="KW-0808">Transferase</keyword>
<dbReference type="PANTHER" id="PTHR32179">
    <property type="entry name" value="NICOTINATE-NUCLEOTIDE PYROPHOSPHORYLASE [CARBOXYLATING]"/>
    <property type="match status" value="1"/>
</dbReference>
<dbReference type="EC" id="2.4.2.19" evidence="5"/>
<dbReference type="InterPro" id="IPR022412">
    <property type="entry name" value="Quinolinate_PRibosylTrfase_N"/>
</dbReference>
<dbReference type="SUPFAM" id="SSF54675">
    <property type="entry name" value="Nicotinate/Quinolinate PRTase N-terminal domain-like"/>
    <property type="match status" value="1"/>
</dbReference>
<evidence type="ECO:0000256" key="5">
    <source>
        <dbReference type="ARBA" id="ARBA00011944"/>
    </source>
</evidence>
<dbReference type="GO" id="GO:0004514">
    <property type="term" value="F:nicotinate-nucleotide diphosphorylase (carboxylating) activity"/>
    <property type="evidence" value="ECO:0007669"/>
    <property type="project" value="UniProtKB-EC"/>
</dbReference>
<dbReference type="Gene3D" id="3.20.20.70">
    <property type="entry name" value="Aldolase class I"/>
    <property type="match status" value="1"/>
</dbReference>
<dbReference type="AlphaFoldDB" id="A0A562QHV8"/>
<accession>A0A562QHV8</accession>
<comment type="pathway">
    <text evidence="2">Cofactor biosynthesis; NAD(+) biosynthesis; nicotinate D-ribonucleotide from quinolinate: step 1/1.</text>
</comment>
<dbReference type="GO" id="GO:0005737">
    <property type="term" value="C:cytoplasm"/>
    <property type="evidence" value="ECO:0007669"/>
    <property type="project" value="TreeGrafter"/>
</dbReference>
<dbReference type="Pfam" id="PF02749">
    <property type="entry name" value="QRPTase_N"/>
    <property type="match status" value="1"/>
</dbReference>
<dbReference type="GO" id="GO:0009435">
    <property type="term" value="P:NAD+ biosynthetic process"/>
    <property type="evidence" value="ECO:0007669"/>
    <property type="project" value="UniProtKB-UniPathway"/>
</dbReference>
<evidence type="ECO:0000256" key="1">
    <source>
        <dbReference type="ARBA" id="ARBA00003237"/>
    </source>
</evidence>
<evidence type="ECO:0000256" key="4">
    <source>
        <dbReference type="ARBA" id="ARBA00011218"/>
    </source>
</evidence>
<dbReference type="Gene3D" id="3.90.1170.20">
    <property type="entry name" value="Quinolinate phosphoribosyl transferase, N-terminal domain"/>
    <property type="match status" value="1"/>
</dbReference>
<dbReference type="InterPro" id="IPR004393">
    <property type="entry name" value="NadC"/>
</dbReference>
<comment type="catalytic activity">
    <reaction evidence="10">
        <text>nicotinate beta-D-ribonucleotide + CO2 + diphosphate = quinolinate + 5-phospho-alpha-D-ribose 1-diphosphate + 2 H(+)</text>
        <dbReference type="Rhea" id="RHEA:12733"/>
        <dbReference type="ChEBI" id="CHEBI:15378"/>
        <dbReference type="ChEBI" id="CHEBI:16526"/>
        <dbReference type="ChEBI" id="CHEBI:29959"/>
        <dbReference type="ChEBI" id="CHEBI:33019"/>
        <dbReference type="ChEBI" id="CHEBI:57502"/>
        <dbReference type="ChEBI" id="CHEBI:58017"/>
        <dbReference type="EC" id="2.4.2.19"/>
    </reaction>
</comment>
<dbReference type="InterPro" id="IPR013785">
    <property type="entry name" value="Aldolase_TIM"/>
</dbReference>
<comment type="caution">
    <text evidence="15">The sequence shown here is derived from an EMBL/GenBank/DDBJ whole genome shotgun (WGS) entry which is preliminary data.</text>
</comment>
<dbReference type="InterPro" id="IPR027277">
    <property type="entry name" value="NadC/ModD"/>
</dbReference>
<dbReference type="CDD" id="cd01572">
    <property type="entry name" value="QPRTase"/>
    <property type="match status" value="1"/>
</dbReference>
<feature type="domain" description="Quinolinate phosphoribosyl transferase N-terminal" evidence="14">
    <location>
        <begin position="22"/>
        <end position="107"/>
    </location>
</feature>
<evidence type="ECO:0000313" key="15">
    <source>
        <dbReference type="EMBL" id="TWI56253.1"/>
    </source>
</evidence>
<dbReference type="OrthoDB" id="9782546at2"/>
<evidence type="ECO:0000256" key="7">
    <source>
        <dbReference type="ARBA" id="ARBA00022676"/>
    </source>
</evidence>
<dbReference type="InterPro" id="IPR037128">
    <property type="entry name" value="Quinolinate_PRibosylTase_N_sf"/>
</dbReference>
<dbReference type="PIRSF" id="PIRSF006250">
    <property type="entry name" value="NadC_ModD"/>
    <property type="match status" value="1"/>
</dbReference>
<comment type="similarity">
    <text evidence="3 12">Belongs to the NadC/ModD family.</text>
</comment>
<evidence type="ECO:0000259" key="14">
    <source>
        <dbReference type="Pfam" id="PF02749"/>
    </source>
</evidence>
<dbReference type="EMBL" id="VLKZ01000005">
    <property type="protein sequence ID" value="TWI56253.1"/>
    <property type="molecule type" value="Genomic_DNA"/>
</dbReference>
<dbReference type="Pfam" id="PF01729">
    <property type="entry name" value="QRPTase_C"/>
    <property type="match status" value="1"/>
</dbReference>
<dbReference type="NCBIfam" id="TIGR00078">
    <property type="entry name" value="nadC"/>
    <property type="match status" value="1"/>
</dbReference>
<protein>
    <recommendedName>
        <fullName evidence="11">Probable nicotinate-nucleotide pyrophosphorylase [carboxylating]</fullName>
        <ecNumber evidence="5">2.4.2.19</ecNumber>
    </recommendedName>
    <alternativeName>
        <fullName evidence="9">Quinolinate phosphoribosyltransferase [decarboxylating]</fullName>
    </alternativeName>
</protein>
<evidence type="ECO:0000256" key="2">
    <source>
        <dbReference type="ARBA" id="ARBA00004893"/>
    </source>
</evidence>
<evidence type="ECO:0000256" key="11">
    <source>
        <dbReference type="ARBA" id="ARBA00069173"/>
    </source>
</evidence>
<dbReference type="Proteomes" id="UP000315711">
    <property type="component" value="Unassembled WGS sequence"/>
</dbReference>
<comment type="function">
    <text evidence="1">Involved in the catabolism of quinolinic acid (QA).</text>
</comment>
<dbReference type="RefSeq" id="WP_144450455.1">
    <property type="nucleotide sequence ID" value="NZ_VLKZ01000005.1"/>
</dbReference>
<proteinExistence type="inferred from homology"/>
<organism evidence="15 16">
    <name type="scientific">Halalkalibacter nanhaiisediminis</name>
    <dbReference type="NCBI Taxonomy" id="688079"/>
    <lineage>
        <taxon>Bacteria</taxon>
        <taxon>Bacillati</taxon>
        <taxon>Bacillota</taxon>
        <taxon>Bacilli</taxon>
        <taxon>Bacillales</taxon>
        <taxon>Bacillaceae</taxon>
        <taxon>Halalkalibacter</taxon>
    </lineage>
</organism>
<dbReference type="FunFam" id="3.20.20.70:FF:000030">
    <property type="entry name" value="Nicotinate-nucleotide pyrophosphorylase, carboxylating"/>
    <property type="match status" value="1"/>
</dbReference>
<evidence type="ECO:0000259" key="13">
    <source>
        <dbReference type="Pfam" id="PF01729"/>
    </source>
</evidence>
<dbReference type="FunFam" id="3.90.1170.20:FF:000001">
    <property type="entry name" value="Nicotinate-nucleotide diphosphorylase (Carboxylating)"/>
    <property type="match status" value="1"/>
</dbReference>
<evidence type="ECO:0000256" key="8">
    <source>
        <dbReference type="ARBA" id="ARBA00022679"/>
    </source>
</evidence>
<dbReference type="SUPFAM" id="SSF51690">
    <property type="entry name" value="Nicotinate/Quinolinate PRTase C-terminal domain-like"/>
    <property type="match status" value="1"/>
</dbReference>